<dbReference type="FunFam" id="2.60.40.10:FF:001438">
    <property type="entry name" value="Immunoglobulin-like and fibronectin type III domain-containing protein 1"/>
    <property type="match status" value="1"/>
</dbReference>
<evidence type="ECO:0000256" key="1">
    <source>
        <dbReference type="ARBA" id="ARBA00022737"/>
    </source>
</evidence>
<dbReference type="FunFam" id="2.60.40.10:FF:001097">
    <property type="entry name" value="Immunoglobulin-like and fibronectin type III domain-containing protein 1"/>
    <property type="match status" value="1"/>
</dbReference>
<dbReference type="InterPro" id="IPR013098">
    <property type="entry name" value="Ig_I-set"/>
</dbReference>
<dbReference type="SUPFAM" id="SSF48726">
    <property type="entry name" value="Immunoglobulin"/>
    <property type="match status" value="7"/>
</dbReference>
<dbReference type="GO" id="GO:0031430">
    <property type="term" value="C:M band"/>
    <property type="evidence" value="ECO:0007669"/>
    <property type="project" value="TreeGrafter"/>
</dbReference>
<keyword evidence="1" id="KW-0677">Repeat</keyword>
<keyword evidence="8" id="KW-1185">Reference proteome</keyword>
<dbReference type="InterPro" id="IPR036179">
    <property type="entry name" value="Ig-like_dom_sf"/>
</dbReference>
<feature type="region of interest" description="Disordered" evidence="4">
    <location>
        <begin position="987"/>
        <end position="1016"/>
    </location>
</feature>
<dbReference type="Gene3D" id="2.60.40.10">
    <property type="entry name" value="Immunoglobulins"/>
    <property type="match status" value="11"/>
</dbReference>
<dbReference type="InterPro" id="IPR013783">
    <property type="entry name" value="Ig-like_fold"/>
</dbReference>
<dbReference type="STRING" id="62062.ENSHHUP00000084098"/>
<dbReference type="FunFam" id="2.60.40.10:FF:000032">
    <property type="entry name" value="palladin isoform X1"/>
    <property type="match status" value="2"/>
</dbReference>
<feature type="domain" description="Fibronectin type-III" evidence="6">
    <location>
        <begin position="699"/>
        <end position="789"/>
    </location>
</feature>
<dbReference type="PROSITE" id="PS50853">
    <property type="entry name" value="FN3"/>
    <property type="match status" value="4"/>
</dbReference>
<evidence type="ECO:0000259" key="5">
    <source>
        <dbReference type="PROSITE" id="PS50835"/>
    </source>
</evidence>
<dbReference type="FunFam" id="2.60.40.10:FF:000084">
    <property type="entry name" value="Myosin binding protein C, slow type"/>
    <property type="match status" value="1"/>
</dbReference>
<dbReference type="InterPro" id="IPR036116">
    <property type="entry name" value="FN3_sf"/>
</dbReference>
<dbReference type="FunFam" id="2.60.40.10:FF:001267">
    <property type="entry name" value="Immunoglobulin-like and fibronectin type III domain containing 1"/>
    <property type="match status" value="1"/>
</dbReference>
<feature type="domain" description="Ig-like" evidence="5">
    <location>
        <begin position="1104"/>
        <end position="1194"/>
    </location>
</feature>
<dbReference type="Pfam" id="PF00041">
    <property type="entry name" value="fn3"/>
    <property type="match status" value="3"/>
</dbReference>
<reference evidence="7" key="2">
    <citation type="submission" date="2025-08" db="UniProtKB">
        <authorList>
            <consortium name="Ensembl"/>
        </authorList>
    </citation>
    <scope>IDENTIFICATION</scope>
</reference>
<dbReference type="Pfam" id="PF07679">
    <property type="entry name" value="I-set"/>
    <property type="match status" value="5"/>
</dbReference>
<dbReference type="SMART" id="SM00408">
    <property type="entry name" value="IGc2"/>
    <property type="match status" value="3"/>
</dbReference>
<evidence type="ECO:0000259" key="6">
    <source>
        <dbReference type="PROSITE" id="PS50853"/>
    </source>
</evidence>
<dbReference type="FunFam" id="2.60.40.10:FF:001401">
    <property type="entry name" value="immunoglobulin-like and fibronectin type III domain-containing protein 1"/>
    <property type="match status" value="1"/>
</dbReference>
<dbReference type="CDD" id="cd00063">
    <property type="entry name" value="FN3"/>
    <property type="match status" value="4"/>
</dbReference>
<dbReference type="FunFam" id="2.60.40.10:FF:001232">
    <property type="entry name" value="Immunoglobulin-like and fibronectin type III domain-containing 1"/>
    <property type="match status" value="1"/>
</dbReference>
<feature type="domain" description="Fibronectin type-III" evidence="6">
    <location>
        <begin position="603"/>
        <end position="697"/>
    </location>
</feature>
<evidence type="ECO:0000256" key="2">
    <source>
        <dbReference type="ARBA" id="ARBA00023157"/>
    </source>
</evidence>
<dbReference type="Pfam" id="PF18362">
    <property type="entry name" value="THB"/>
    <property type="match status" value="1"/>
</dbReference>
<feature type="domain" description="Fibronectin type-III" evidence="6">
    <location>
        <begin position="991"/>
        <end position="1086"/>
    </location>
</feature>
<feature type="domain" description="Ig-like" evidence="5">
    <location>
        <begin position="896"/>
        <end position="986"/>
    </location>
</feature>
<feature type="domain" description="Ig-like" evidence="5">
    <location>
        <begin position="26"/>
        <end position="110"/>
    </location>
</feature>
<dbReference type="PANTHER" id="PTHR13817">
    <property type="entry name" value="TITIN"/>
    <property type="match status" value="1"/>
</dbReference>
<dbReference type="PANTHER" id="PTHR13817:SF181">
    <property type="entry name" value="IMMUNOGLOBULIN-LIKE AND FIBRONECTIN TYPE III DOMAIN-CONTAINING PROTEIN 1"/>
    <property type="match status" value="1"/>
</dbReference>
<dbReference type="InterPro" id="IPR040849">
    <property type="entry name" value="MyBP-C_THB"/>
</dbReference>
<dbReference type="FunFam" id="2.60.40.10:FF:000031">
    <property type="entry name" value="Myosin-binding protein C, slow type"/>
    <property type="match status" value="1"/>
</dbReference>
<dbReference type="Ensembl" id="ENSHHUT00000086735.1">
    <property type="protein sequence ID" value="ENSHHUP00000084098.1"/>
    <property type="gene ID" value="ENSHHUG00000048756.1"/>
</dbReference>
<dbReference type="InterPro" id="IPR003599">
    <property type="entry name" value="Ig_sub"/>
</dbReference>
<proteinExistence type="predicted"/>
<evidence type="ECO:0000256" key="4">
    <source>
        <dbReference type="SAM" id="MobiDB-lite"/>
    </source>
</evidence>
<sequence length="1204" mass="135534">ITLKSKVPGVMITQYVEEIPEGKSHPDFTRKPIALTIQEGKFGVFKAIVYGEPTPKVTWNRTLISVDGKYIVNTLSICLQIPKVCGEDADTYKCFATNEYGKAVCPIQLNVIEVGFKKTRELAKSKEEQGALKPGSFRTMLKKRGEVHEQKPLESEEKVWEILMSADKKDYEHICAEYGITNFRGMLTKLAEMKREREVEQAQFIEHISSLKHIEVNADENATFEIDMDLKDASSRIFLYKDGIMVPYTVEMEEEMKHQLKRVGKKFIFTIKNLDPADAGLYSVDVEGVNVFSTDFKIPPVNFAVKIQEVKAEERQDAIFQCVLTAPMTEINWMGKSLPIESNDKFEITVSEDKLIHKLLVKDCQPLDAGIYAAVAGIHSCNAWLVVEGKVIQFSHGMFLNNPLPLTVNLVNPPDPGVHFTLGLSDVTAIVGDTAELVCKLSKENPKYCFPVQIEPDDVLTMSKDGFFQSLKICKISEDYAGKYKFEADGRKTEAMIVVEDPPRFDPEELKKFTVPNIIKKGQKATFKIPFVGRDPMKIQWYHEGEELSDDTNIKIEHGEGYSQLTLNKLQRKDTGEIKFKLKNEFGTVEAFAKIIVIDKPTPPMGPLEIIEASQNAIEVKWRSPKDDGGCKILNYILERQQIGRNTWKKLGPIGPEAHYKDSDVDHGRRYCYKIRADTEMGTSELMETEDVQAAYAGPPSAPKVVSAFKDCITLTWNPPSNTGGTNILGYNMEKRKKGSNLWSPVNLKEFGVKDVIEGMEYEFRVAAINNSGAGEFGTPSEFVFARDPKKPPGKVLDLKVTDSTYTTLSLGWTKPREEGGVEDEAKGFFVEIRPAESPEWDRCNNNPITMTFFTVKGMKSMAMYWVRVIATNDGGEGKPQELDNYILAMPPPVRPRFTDQKVKSFMVVQAGNSARFNMNFEASPWPDVTWMKDGMPLSKRVTISNAEGASQLLIPSSERSDTGIYTIMVKNIVGQETFSIEIRVTDEPKPPGPVEVDENVPGTVTVSWSPSPDEKRDDRLHYLVSKRDSSKRTWHTVADHIFNNKFTACNIMPGREYHFRVYAKNDMGSSQPSESPKWEITGKRERFVLDRPESKTCNLERPPKFLVPLKMHTAPQGYECYMSCAVRGDPTPHVTWTRNNISLNTNTNYLISNTCGVCSMLILRVGPKDTGEYKIIAENPLGRAECSTKLTVSGINTFFAVLY</sequence>
<keyword evidence="2" id="KW-1015">Disulfide bond</keyword>
<reference evidence="8" key="1">
    <citation type="submission" date="2018-06" db="EMBL/GenBank/DDBJ databases">
        <title>Genome assembly of Danube salmon.</title>
        <authorList>
            <person name="Macqueen D.J."/>
            <person name="Gundappa M.K."/>
        </authorList>
    </citation>
    <scope>NUCLEOTIDE SEQUENCE [LARGE SCALE GENOMIC DNA]</scope>
</reference>
<evidence type="ECO:0000313" key="8">
    <source>
        <dbReference type="Proteomes" id="UP000314982"/>
    </source>
</evidence>
<dbReference type="InterPro" id="IPR003598">
    <property type="entry name" value="Ig_sub2"/>
</dbReference>
<dbReference type="Proteomes" id="UP000314982">
    <property type="component" value="Unassembled WGS sequence"/>
</dbReference>
<dbReference type="SMART" id="SM00409">
    <property type="entry name" value="IG"/>
    <property type="match status" value="7"/>
</dbReference>
<dbReference type="InterPro" id="IPR007110">
    <property type="entry name" value="Ig-like_dom"/>
</dbReference>
<evidence type="ECO:0000256" key="3">
    <source>
        <dbReference type="ARBA" id="ARBA00023319"/>
    </source>
</evidence>
<feature type="domain" description="Fibronectin type-III" evidence="6">
    <location>
        <begin position="792"/>
        <end position="893"/>
    </location>
</feature>
<name>A0A4W5RDP9_9TELE</name>
<dbReference type="GO" id="GO:0045214">
    <property type="term" value="P:sarcomere organization"/>
    <property type="evidence" value="ECO:0007669"/>
    <property type="project" value="TreeGrafter"/>
</dbReference>
<dbReference type="GeneTree" id="ENSGT00940000160123"/>
<dbReference type="SUPFAM" id="SSF49265">
    <property type="entry name" value="Fibronectin type III"/>
    <property type="match status" value="3"/>
</dbReference>
<accession>A0A4W5RDP9</accession>
<reference evidence="7" key="3">
    <citation type="submission" date="2025-09" db="UniProtKB">
        <authorList>
            <consortium name="Ensembl"/>
        </authorList>
    </citation>
    <scope>IDENTIFICATION</scope>
</reference>
<protein>
    <submittedName>
        <fullName evidence="7">Immunoglobulin like and fibronectin type III domain containing 1, tandem duplicate 1</fullName>
    </submittedName>
</protein>
<keyword evidence="3" id="KW-0393">Immunoglobulin domain</keyword>
<dbReference type="SMART" id="SM00060">
    <property type="entry name" value="FN3"/>
    <property type="match status" value="4"/>
</dbReference>
<dbReference type="AlphaFoldDB" id="A0A4W5RDP9"/>
<organism evidence="7 8">
    <name type="scientific">Hucho hucho</name>
    <name type="common">huchen</name>
    <dbReference type="NCBI Taxonomy" id="62062"/>
    <lineage>
        <taxon>Eukaryota</taxon>
        <taxon>Metazoa</taxon>
        <taxon>Chordata</taxon>
        <taxon>Craniata</taxon>
        <taxon>Vertebrata</taxon>
        <taxon>Euteleostomi</taxon>
        <taxon>Actinopterygii</taxon>
        <taxon>Neopterygii</taxon>
        <taxon>Teleostei</taxon>
        <taxon>Protacanthopterygii</taxon>
        <taxon>Salmoniformes</taxon>
        <taxon>Salmonidae</taxon>
        <taxon>Salmoninae</taxon>
        <taxon>Hucho</taxon>
    </lineage>
</organism>
<dbReference type="PROSITE" id="PS50835">
    <property type="entry name" value="IG_LIKE"/>
    <property type="match status" value="3"/>
</dbReference>
<evidence type="ECO:0000313" key="7">
    <source>
        <dbReference type="Ensembl" id="ENSHHUP00000084098.1"/>
    </source>
</evidence>
<dbReference type="InterPro" id="IPR050964">
    <property type="entry name" value="Striated_Muscle_Regulatory"/>
</dbReference>
<dbReference type="InterPro" id="IPR003961">
    <property type="entry name" value="FN3_dom"/>
</dbReference>